<evidence type="ECO:0000256" key="4">
    <source>
        <dbReference type="ARBA" id="ARBA00022692"/>
    </source>
</evidence>
<evidence type="ECO:0000256" key="6">
    <source>
        <dbReference type="ARBA" id="ARBA00023136"/>
    </source>
</evidence>
<keyword evidence="7" id="KW-0813">Transport</keyword>
<keyword evidence="7" id="KW-0653">Protein transport</keyword>
<dbReference type="Pfam" id="PF02472">
    <property type="entry name" value="ExbD"/>
    <property type="match status" value="1"/>
</dbReference>
<evidence type="ECO:0000256" key="1">
    <source>
        <dbReference type="ARBA" id="ARBA00004162"/>
    </source>
</evidence>
<keyword evidence="3" id="KW-1003">Cell membrane</keyword>
<dbReference type="RefSeq" id="WP_187713424.1">
    <property type="nucleotide sequence ID" value="NZ_CP060820.1"/>
</dbReference>
<gene>
    <name evidence="9" type="ORF">H8B22_07295</name>
</gene>
<dbReference type="PANTHER" id="PTHR30558">
    <property type="entry name" value="EXBD MEMBRANE COMPONENT OF PMF-DRIVEN MACROMOLECULE IMPORT SYSTEM"/>
    <property type="match status" value="1"/>
</dbReference>
<keyword evidence="6 8" id="KW-0472">Membrane</keyword>
<comment type="subcellular location">
    <subcellularLocation>
        <location evidence="1">Cell membrane</location>
        <topology evidence="1">Single-pass membrane protein</topology>
    </subcellularLocation>
    <subcellularLocation>
        <location evidence="7">Cell membrane</location>
        <topology evidence="7">Single-pass type II membrane protein</topology>
    </subcellularLocation>
</comment>
<comment type="similarity">
    <text evidence="2 7">Belongs to the ExbD/TolR family.</text>
</comment>
<organism evidence="9 10">
    <name type="scientific">Agrilutibacter terrestris</name>
    <dbReference type="NCBI Taxonomy" id="2865112"/>
    <lineage>
        <taxon>Bacteria</taxon>
        <taxon>Pseudomonadati</taxon>
        <taxon>Pseudomonadota</taxon>
        <taxon>Gammaproteobacteria</taxon>
        <taxon>Lysobacterales</taxon>
        <taxon>Lysobacteraceae</taxon>
        <taxon>Agrilutibacter</taxon>
    </lineage>
</organism>
<dbReference type="GO" id="GO:0015031">
    <property type="term" value="P:protein transport"/>
    <property type="evidence" value="ECO:0007669"/>
    <property type="project" value="UniProtKB-KW"/>
</dbReference>
<reference evidence="9 10" key="1">
    <citation type="submission" date="2020-08" db="EMBL/GenBank/DDBJ databases">
        <title>Lysobacter sp. II4 sp. nov., isolated from soil.</title>
        <authorList>
            <person name="Woo C.Y."/>
            <person name="Kim J."/>
        </authorList>
    </citation>
    <scope>NUCLEOTIDE SEQUENCE [LARGE SCALE GENOMIC DNA]</scope>
    <source>
        <strain evidence="9 10">II4</strain>
    </source>
</reference>
<accession>A0A7H0G124</accession>
<feature type="transmembrane region" description="Helical" evidence="8">
    <location>
        <begin position="24"/>
        <end position="45"/>
    </location>
</feature>
<evidence type="ECO:0000313" key="10">
    <source>
        <dbReference type="Proteomes" id="UP000516018"/>
    </source>
</evidence>
<evidence type="ECO:0000256" key="5">
    <source>
        <dbReference type="ARBA" id="ARBA00022989"/>
    </source>
</evidence>
<protein>
    <submittedName>
        <fullName evidence="9">Biopolymer transporter ExbD</fullName>
    </submittedName>
</protein>
<evidence type="ECO:0000256" key="8">
    <source>
        <dbReference type="SAM" id="Phobius"/>
    </source>
</evidence>
<dbReference type="EMBL" id="CP060820">
    <property type="protein sequence ID" value="QNP41990.1"/>
    <property type="molecule type" value="Genomic_DNA"/>
</dbReference>
<dbReference type="AlphaFoldDB" id="A0A7H0G124"/>
<keyword evidence="5 8" id="KW-1133">Transmembrane helix</keyword>
<dbReference type="GO" id="GO:0005886">
    <property type="term" value="C:plasma membrane"/>
    <property type="evidence" value="ECO:0007669"/>
    <property type="project" value="UniProtKB-SubCell"/>
</dbReference>
<dbReference type="Proteomes" id="UP000516018">
    <property type="component" value="Chromosome"/>
</dbReference>
<name>A0A7H0G124_9GAMM</name>
<evidence type="ECO:0000256" key="3">
    <source>
        <dbReference type="ARBA" id="ARBA00022475"/>
    </source>
</evidence>
<evidence type="ECO:0000313" key="9">
    <source>
        <dbReference type="EMBL" id="QNP41990.1"/>
    </source>
</evidence>
<dbReference type="GO" id="GO:0022857">
    <property type="term" value="F:transmembrane transporter activity"/>
    <property type="evidence" value="ECO:0007669"/>
    <property type="project" value="InterPro"/>
</dbReference>
<proteinExistence type="inferred from homology"/>
<keyword evidence="10" id="KW-1185">Reference proteome</keyword>
<evidence type="ECO:0000256" key="2">
    <source>
        <dbReference type="ARBA" id="ARBA00005811"/>
    </source>
</evidence>
<dbReference type="KEGG" id="lsx:H8B22_07295"/>
<keyword evidence="4 7" id="KW-0812">Transmembrane</keyword>
<evidence type="ECO:0000256" key="7">
    <source>
        <dbReference type="RuleBase" id="RU003879"/>
    </source>
</evidence>
<dbReference type="PANTHER" id="PTHR30558:SF7">
    <property type="entry name" value="TOL-PAL SYSTEM PROTEIN TOLR"/>
    <property type="match status" value="1"/>
</dbReference>
<dbReference type="InterPro" id="IPR003400">
    <property type="entry name" value="ExbD"/>
</dbReference>
<dbReference type="Gene3D" id="3.30.420.270">
    <property type="match status" value="1"/>
</dbReference>
<sequence length="139" mass="15034">MATSVFAHDSRGTTQPRAMAEMNITPLVDVMLVLLIIFMVAAPMATRSIEMRLPQASPRPQTEKPPQLELLVQGEGRFILDGAVLTRDALAAVLAQTARTAPDTVVNVRVSEDADYQAFTTAIATTRRSGLSNVALQEK</sequence>